<feature type="transmembrane region" description="Helical" evidence="1">
    <location>
        <begin position="130"/>
        <end position="150"/>
    </location>
</feature>
<sequence>MDDVQKIFSDFKNRVDEIATHAEHVHSVSFKAELKNGTSFNFSFNAEKFAKAKNPEGAFKSYSIFNGIVDIIASLSSIAMIAYLILQMPDGQGVRVLTFLTYSLFIISFICSALFHFFSTEQKAHVIFSYIKESAKIFALALANLLWAHILEPSSLVMVRSLSLLLIALAFLFLSGRTQLSLQVSLAITALLPFVSLVVDTSMDSILRSILFSLWSIATLVFKPESRMKTNSAFALMGVISFSTALTALL</sequence>
<dbReference type="OrthoDB" id="9894462at2"/>
<dbReference type="AlphaFoldDB" id="A0A372MG59"/>
<feature type="transmembrane region" description="Helical" evidence="1">
    <location>
        <begin position="97"/>
        <end position="118"/>
    </location>
</feature>
<name>A0A372MG59_9SPIR</name>
<organism evidence="2 3">
    <name type="scientific">Sphaerochaeta halotolerans</name>
    <dbReference type="NCBI Taxonomy" id="2293840"/>
    <lineage>
        <taxon>Bacteria</taxon>
        <taxon>Pseudomonadati</taxon>
        <taxon>Spirochaetota</taxon>
        <taxon>Spirochaetia</taxon>
        <taxon>Spirochaetales</taxon>
        <taxon>Sphaerochaetaceae</taxon>
        <taxon>Sphaerochaeta</taxon>
    </lineage>
</organism>
<comment type="caution">
    <text evidence="2">The sequence shown here is derived from an EMBL/GenBank/DDBJ whole genome shotgun (WGS) entry which is preliminary data.</text>
</comment>
<keyword evidence="1" id="KW-0472">Membrane</keyword>
<evidence type="ECO:0000313" key="3">
    <source>
        <dbReference type="Proteomes" id="UP000264002"/>
    </source>
</evidence>
<keyword evidence="1" id="KW-1133">Transmembrane helix</keyword>
<proteinExistence type="predicted"/>
<keyword evidence="3" id="KW-1185">Reference proteome</keyword>
<dbReference type="RefSeq" id="WP_117330937.1">
    <property type="nucleotide sequence ID" value="NZ_QUWK01000010.1"/>
</dbReference>
<protein>
    <submittedName>
        <fullName evidence="2">Uncharacterized protein</fullName>
    </submittedName>
</protein>
<keyword evidence="1" id="KW-0812">Transmembrane</keyword>
<reference evidence="2 3" key="2">
    <citation type="submission" date="2018-09" db="EMBL/GenBank/DDBJ databases">
        <title>Genome of Sphaerochaeta halotolerans strain 4-11.</title>
        <authorList>
            <person name="Nazina T.N."/>
            <person name="Sokolova D.S."/>
        </authorList>
    </citation>
    <scope>NUCLEOTIDE SEQUENCE [LARGE SCALE GENOMIC DNA]</scope>
    <source>
        <strain evidence="2 3">4-11</strain>
    </source>
</reference>
<accession>A0A372MG59</accession>
<feature type="transmembrane region" description="Helical" evidence="1">
    <location>
        <begin position="205"/>
        <end position="222"/>
    </location>
</feature>
<evidence type="ECO:0000256" key="1">
    <source>
        <dbReference type="SAM" id="Phobius"/>
    </source>
</evidence>
<dbReference type="Proteomes" id="UP000264002">
    <property type="component" value="Unassembled WGS sequence"/>
</dbReference>
<reference evidence="3" key="1">
    <citation type="submission" date="2018-08" db="EMBL/GenBank/DDBJ databases">
        <authorList>
            <person name="Grouzdev D.S."/>
            <person name="Krutkina M.S."/>
        </authorList>
    </citation>
    <scope>NUCLEOTIDE SEQUENCE [LARGE SCALE GENOMIC DNA]</scope>
    <source>
        <strain evidence="3">4-11</strain>
    </source>
</reference>
<dbReference type="EMBL" id="QUWK01000010">
    <property type="protein sequence ID" value="RFU94368.1"/>
    <property type="molecule type" value="Genomic_DNA"/>
</dbReference>
<evidence type="ECO:0000313" key="2">
    <source>
        <dbReference type="EMBL" id="RFU94368.1"/>
    </source>
</evidence>
<feature type="transmembrane region" description="Helical" evidence="1">
    <location>
        <begin position="234"/>
        <end position="249"/>
    </location>
</feature>
<feature type="transmembrane region" description="Helical" evidence="1">
    <location>
        <begin position="63"/>
        <end position="85"/>
    </location>
</feature>
<gene>
    <name evidence="2" type="ORF">DYP60_10390</name>
</gene>
<feature type="transmembrane region" description="Helical" evidence="1">
    <location>
        <begin position="181"/>
        <end position="199"/>
    </location>
</feature>